<protein>
    <submittedName>
        <fullName evidence="2">Class I SAM-dependent methyltransferase</fullName>
    </submittedName>
</protein>
<dbReference type="InterPro" id="IPR013216">
    <property type="entry name" value="Methyltransf_11"/>
</dbReference>
<organism evidence="2 3">
    <name type="scientific">Paractinoplanes pyxinae</name>
    <dbReference type="NCBI Taxonomy" id="2997416"/>
    <lineage>
        <taxon>Bacteria</taxon>
        <taxon>Bacillati</taxon>
        <taxon>Actinomycetota</taxon>
        <taxon>Actinomycetes</taxon>
        <taxon>Micromonosporales</taxon>
        <taxon>Micromonosporaceae</taxon>
        <taxon>Paractinoplanes</taxon>
    </lineage>
</organism>
<dbReference type="GO" id="GO:0032259">
    <property type="term" value="P:methylation"/>
    <property type="evidence" value="ECO:0007669"/>
    <property type="project" value="UniProtKB-KW"/>
</dbReference>
<dbReference type="EMBL" id="JAPNTZ010000002">
    <property type="protein sequence ID" value="MCY1137699.1"/>
    <property type="molecule type" value="Genomic_DNA"/>
</dbReference>
<name>A0ABT4ATW7_9ACTN</name>
<evidence type="ECO:0000259" key="1">
    <source>
        <dbReference type="Pfam" id="PF08241"/>
    </source>
</evidence>
<keyword evidence="2" id="KW-0489">Methyltransferase</keyword>
<dbReference type="SUPFAM" id="SSF53335">
    <property type="entry name" value="S-adenosyl-L-methionine-dependent methyltransferases"/>
    <property type="match status" value="1"/>
</dbReference>
<dbReference type="RefSeq" id="WP_267561645.1">
    <property type="nucleotide sequence ID" value="NZ_JAPNTZ010000002.1"/>
</dbReference>
<dbReference type="Proteomes" id="UP001151002">
    <property type="component" value="Unassembled WGS sequence"/>
</dbReference>
<accession>A0ABT4ATW7</accession>
<dbReference type="CDD" id="cd02440">
    <property type="entry name" value="AdoMet_MTases"/>
    <property type="match status" value="1"/>
</dbReference>
<gene>
    <name evidence="2" type="ORF">OWR29_06780</name>
</gene>
<proteinExistence type="predicted"/>
<evidence type="ECO:0000313" key="2">
    <source>
        <dbReference type="EMBL" id="MCY1137699.1"/>
    </source>
</evidence>
<dbReference type="GO" id="GO:0008168">
    <property type="term" value="F:methyltransferase activity"/>
    <property type="evidence" value="ECO:0007669"/>
    <property type="project" value="UniProtKB-KW"/>
</dbReference>
<keyword evidence="3" id="KW-1185">Reference proteome</keyword>
<keyword evidence="2" id="KW-0808">Transferase</keyword>
<feature type="domain" description="Methyltransferase type 11" evidence="1">
    <location>
        <begin position="97"/>
        <end position="188"/>
    </location>
</feature>
<dbReference type="PANTHER" id="PTHR43861:SF1">
    <property type="entry name" value="TRANS-ACONITATE 2-METHYLTRANSFERASE"/>
    <property type="match status" value="1"/>
</dbReference>
<comment type="caution">
    <text evidence="2">The sequence shown here is derived from an EMBL/GenBank/DDBJ whole genome shotgun (WGS) entry which is preliminary data.</text>
</comment>
<reference evidence="2" key="1">
    <citation type="submission" date="2022-11" db="EMBL/GenBank/DDBJ databases">
        <authorList>
            <person name="Somphong A."/>
            <person name="Phongsopitanun W."/>
        </authorList>
    </citation>
    <scope>NUCLEOTIDE SEQUENCE</scope>
    <source>
        <strain evidence="2">Pm04-4</strain>
    </source>
</reference>
<sequence>MIYQQPLHYLLGVEGLALLRAYGGEHDRAFAEARVAEIRKLLDDPGLTGGVEARAVDTVTGYRVWAETYDQPGNGLFAYEEPFVREVVGALEPGVALDAACGTGRHTQHLASLGFRVTGVDSSPDMLAHARVRVPTAEFHQGDLSRLPVPDEHADLVVCALALAHLPDLRPAFAELARVLKPGGHLIVTDIHHERVLLGSMPHVRTHDDEPALIPSYQHRASDYLAAALPVGLEVRACAEPRDNGAVGERFPIEEWDTWPWSLVGQAPEAYQAASAPSPVAILWHFQRAKSTSRSRSA</sequence>
<dbReference type="PANTHER" id="PTHR43861">
    <property type="entry name" value="TRANS-ACONITATE 2-METHYLTRANSFERASE-RELATED"/>
    <property type="match status" value="1"/>
</dbReference>
<dbReference type="Gene3D" id="3.40.50.150">
    <property type="entry name" value="Vaccinia Virus protein VP39"/>
    <property type="match status" value="1"/>
</dbReference>
<dbReference type="InterPro" id="IPR029063">
    <property type="entry name" value="SAM-dependent_MTases_sf"/>
</dbReference>
<dbReference type="Pfam" id="PF08241">
    <property type="entry name" value="Methyltransf_11"/>
    <property type="match status" value="1"/>
</dbReference>
<evidence type="ECO:0000313" key="3">
    <source>
        <dbReference type="Proteomes" id="UP001151002"/>
    </source>
</evidence>